<feature type="domain" description="Ryanodine receptor Ryr" evidence="1">
    <location>
        <begin position="1"/>
        <end position="70"/>
    </location>
</feature>
<accession>Q4RBX5</accession>
<feature type="non-terminal residue" evidence="2">
    <location>
        <position position="70"/>
    </location>
</feature>
<dbReference type="OrthoDB" id="258495at2759"/>
<dbReference type="Gene3D" id="6.20.350.10">
    <property type="match status" value="1"/>
</dbReference>
<protein>
    <submittedName>
        <fullName evidence="2">(spotted green pufferfish) hypothetical protein</fullName>
    </submittedName>
</protein>
<dbReference type="GO" id="GO:0033017">
    <property type="term" value="C:sarcoplasmic reticulum membrane"/>
    <property type="evidence" value="ECO:0007669"/>
    <property type="project" value="TreeGrafter"/>
</dbReference>
<dbReference type="GO" id="GO:0030018">
    <property type="term" value="C:Z disc"/>
    <property type="evidence" value="ECO:0007669"/>
    <property type="project" value="TreeGrafter"/>
</dbReference>
<dbReference type="GO" id="GO:0014808">
    <property type="term" value="P:release of sequestered calcium ion into cytosol by sarcoplasmic reticulum"/>
    <property type="evidence" value="ECO:0007669"/>
    <property type="project" value="TreeGrafter"/>
</dbReference>
<dbReference type="EMBL" id="CAAE01020384">
    <property type="protein sequence ID" value="CAG14108.1"/>
    <property type="molecule type" value="Genomic_DNA"/>
</dbReference>
<gene>
    <name evidence="2" type="ORF">GSTENG00036263001</name>
</gene>
<dbReference type="KEGG" id="tng:GSTEN00036263G001"/>
<dbReference type="GO" id="GO:0005219">
    <property type="term" value="F:ryanodine-sensitive calcium-release channel activity"/>
    <property type="evidence" value="ECO:0007669"/>
    <property type="project" value="TreeGrafter"/>
</dbReference>
<dbReference type="InterPro" id="IPR015925">
    <property type="entry name" value="Ryanodine_IP3_receptor"/>
</dbReference>
<feature type="non-terminal residue" evidence="2">
    <location>
        <position position="1"/>
    </location>
</feature>
<name>Q4RBX5_TETNG</name>
<dbReference type="GO" id="GO:0042383">
    <property type="term" value="C:sarcolemma"/>
    <property type="evidence" value="ECO:0007669"/>
    <property type="project" value="TreeGrafter"/>
</dbReference>
<dbReference type="PANTHER" id="PTHR46399:SF7">
    <property type="entry name" value="RYANODINE RECEPTOR 2"/>
    <property type="match status" value="1"/>
</dbReference>
<dbReference type="Pfam" id="PF02026">
    <property type="entry name" value="RyR"/>
    <property type="match status" value="1"/>
</dbReference>
<organism evidence="2">
    <name type="scientific">Tetraodon nigroviridis</name>
    <name type="common">Spotted green pufferfish</name>
    <name type="synonym">Chelonodon nigroviridis</name>
    <dbReference type="NCBI Taxonomy" id="99883"/>
    <lineage>
        <taxon>Eukaryota</taxon>
        <taxon>Metazoa</taxon>
        <taxon>Chordata</taxon>
        <taxon>Craniata</taxon>
        <taxon>Vertebrata</taxon>
        <taxon>Euteleostomi</taxon>
        <taxon>Actinopterygii</taxon>
        <taxon>Neopterygii</taxon>
        <taxon>Teleostei</taxon>
        <taxon>Neoteleostei</taxon>
        <taxon>Acanthomorphata</taxon>
        <taxon>Eupercaria</taxon>
        <taxon>Tetraodontiformes</taxon>
        <taxon>Tetradontoidea</taxon>
        <taxon>Tetraodontidae</taxon>
        <taxon>Tetraodon</taxon>
    </lineage>
</organism>
<comment type="caution">
    <text evidence="2">The sequence shown here is derived from an EMBL/GenBank/DDBJ whole genome shotgun (WGS) entry which is preliminary data.</text>
</comment>
<dbReference type="GO" id="GO:0005790">
    <property type="term" value="C:smooth endoplasmic reticulum"/>
    <property type="evidence" value="ECO:0007669"/>
    <property type="project" value="TreeGrafter"/>
</dbReference>
<proteinExistence type="predicted"/>
<sequence length="70" mass="8315">IVLPPNLEKIREKLAENIHELWVMNKIELGWTYGAERDDGKRQHPCLVEFSKLPDQEHNYNLQMSQETLK</sequence>
<dbReference type="GO" id="GO:0034704">
    <property type="term" value="C:calcium channel complex"/>
    <property type="evidence" value="ECO:0007669"/>
    <property type="project" value="TreeGrafter"/>
</dbReference>
<evidence type="ECO:0000259" key="1">
    <source>
        <dbReference type="Pfam" id="PF02026"/>
    </source>
</evidence>
<evidence type="ECO:0000313" key="2">
    <source>
        <dbReference type="EMBL" id="CAG14108.1"/>
    </source>
</evidence>
<reference evidence="2" key="2">
    <citation type="submission" date="2004-02" db="EMBL/GenBank/DDBJ databases">
        <authorList>
            <consortium name="Genoscope"/>
            <consortium name="Whitehead Institute Centre for Genome Research"/>
        </authorList>
    </citation>
    <scope>NUCLEOTIDE SEQUENCE</scope>
</reference>
<dbReference type="PANTHER" id="PTHR46399">
    <property type="entry name" value="B30.2/SPRY DOMAIN-CONTAINING PROTEIN"/>
    <property type="match status" value="1"/>
</dbReference>
<dbReference type="InterPro" id="IPR003032">
    <property type="entry name" value="Ryanodine_rcpt"/>
</dbReference>
<dbReference type="GO" id="GO:0006941">
    <property type="term" value="P:striated muscle contraction"/>
    <property type="evidence" value="ECO:0007669"/>
    <property type="project" value="TreeGrafter"/>
</dbReference>
<dbReference type="AlphaFoldDB" id="Q4RBX5"/>
<reference evidence="2" key="1">
    <citation type="journal article" date="2004" name="Nature">
        <title>Genome duplication in the teleost fish Tetraodon nigroviridis reveals the early vertebrate proto-karyotype.</title>
        <authorList>
            <person name="Jaillon O."/>
            <person name="Aury J.-M."/>
            <person name="Brunet F."/>
            <person name="Petit J.-L."/>
            <person name="Stange-Thomann N."/>
            <person name="Mauceli E."/>
            <person name="Bouneau L."/>
            <person name="Fischer C."/>
            <person name="Ozouf-Costaz C."/>
            <person name="Bernot A."/>
            <person name="Nicaud S."/>
            <person name="Jaffe D."/>
            <person name="Fisher S."/>
            <person name="Lutfalla G."/>
            <person name="Dossat C."/>
            <person name="Segurens B."/>
            <person name="Dasilva C."/>
            <person name="Salanoubat M."/>
            <person name="Levy M."/>
            <person name="Boudet N."/>
            <person name="Castellano S."/>
            <person name="Anthouard V."/>
            <person name="Jubin C."/>
            <person name="Castelli V."/>
            <person name="Katinka M."/>
            <person name="Vacherie B."/>
            <person name="Biemont C."/>
            <person name="Skalli Z."/>
            <person name="Cattolico L."/>
            <person name="Poulain J."/>
            <person name="De Berardinis V."/>
            <person name="Cruaud C."/>
            <person name="Duprat S."/>
            <person name="Brottier P."/>
            <person name="Coutanceau J.-P."/>
            <person name="Gouzy J."/>
            <person name="Parra G."/>
            <person name="Lardier G."/>
            <person name="Chapple C."/>
            <person name="McKernan K.J."/>
            <person name="McEwan P."/>
            <person name="Bosak S."/>
            <person name="Kellis M."/>
            <person name="Volff J.-N."/>
            <person name="Guigo R."/>
            <person name="Zody M.C."/>
            <person name="Mesirov J."/>
            <person name="Lindblad-Toh K."/>
            <person name="Birren B."/>
            <person name="Nusbaum C."/>
            <person name="Kahn D."/>
            <person name="Robinson-Rechavi M."/>
            <person name="Laudet V."/>
            <person name="Schachter V."/>
            <person name="Quetier F."/>
            <person name="Saurin W."/>
            <person name="Scarpelli C."/>
            <person name="Wincker P."/>
            <person name="Lander E.S."/>
            <person name="Weissenbach J."/>
            <person name="Roest Crollius H."/>
        </authorList>
    </citation>
    <scope>NUCLEOTIDE SEQUENCE [LARGE SCALE GENOMIC DNA]</scope>
</reference>